<dbReference type="EMBL" id="JAPVEB010000004">
    <property type="protein sequence ID" value="KAJ5264778.1"/>
    <property type="molecule type" value="Genomic_DNA"/>
</dbReference>
<name>A0ABQ8WF48_PENCH</name>
<gene>
    <name evidence="1" type="ORF">N7505_007571</name>
</gene>
<proteinExistence type="predicted"/>
<reference evidence="1 2" key="1">
    <citation type="journal article" date="2023" name="IMA Fungus">
        <title>Comparative genomic study of the Penicillium genus elucidates a diverse pangenome and 15 lateral gene transfer events.</title>
        <authorList>
            <person name="Petersen C."/>
            <person name="Sorensen T."/>
            <person name="Nielsen M.R."/>
            <person name="Sondergaard T.E."/>
            <person name="Sorensen J.L."/>
            <person name="Fitzpatrick D.A."/>
            <person name="Frisvad J.C."/>
            <person name="Nielsen K.L."/>
        </authorList>
    </citation>
    <scope>NUCLEOTIDE SEQUENCE [LARGE SCALE GENOMIC DNA]</scope>
    <source>
        <strain evidence="1 2">IBT 3361</strain>
    </source>
</reference>
<accession>A0ABQ8WF48</accession>
<evidence type="ECO:0000313" key="2">
    <source>
        <dbReference type="Proteomes" id="UP001220256"/>
    </source>
</evidence>
<keyword evidence="2" id="KW-1185">Reference proteome</keyword>
<sequence>MIQLSLNDLLGKIKASPKNDTAELEWKEDRVRALRARQSVVLLSTLTQALNAATLSIIFNPTSQSSCLSRTYERDRIQRILYFAGLRDSKRLRSASFCTKHRGVATNRLSTPFFKYTTVKVPWKQLILSSLKATQEKLSKYYAMTDSIEGDLYAIGTILAPANKLQFFSTKD</sequence>
<comment type="caution">
    <text evidence="1">The sequence shown here is derived from an EMBL/GenBank/DDBJ whole genome shotgun (WGS) entry which is preliminary data.</text>
</comment>
<protein>
    <submittedName>
        <fullName evidence="1">Uncharacterized protein</fullName>
    </submittedName>
</protein>
<organism evidence="1 2">
    <name type="scientific">Penicillium chrysogenum</name>
    <name type="common">Penicillium notatum</name>
    <dbReference type="NCBI Taxonomy" id="5076"/>
    <lineage>
        <taxon>Eukaryota</taxon>
        <taxon>Fungi</taxon>
        <taxon>Dikarya</taxon>
        <taxon>Ascomycota</taxon>
        <taxon>Pezizomycotina</taxon>
        <taxon>Eurotiomycetes</taxon>
        <taxon>Eurotiomycetidae</taxon>
        <taxon>Eurotiales</taxon>
        <taxon>Aspergillaceae</taxon>
        <taxon>Penicillium</taxon>
        <taxon>Penicillium chrysogenum species complex</taxon>
    </lineage>
</organism>
<dbReference type="Proteomes" id="UP001220256">
    <property type="component" value="Unassembled WGS sequence"/>
</dbReference>
<evidence type="ECO:0000313" key="1">
    <source>
        <dbReference type="EMBL" id="KAJ5264778.1"/>
    </source>
</evidence>